<evidence type="ECO:0000256" key="5">
    <source>
        <dbReference type="SAM" id="Phobius"/>
    </source>
</evidence>
<feature type="transmembrane region" description="Helical" evidence="5">
    <location>
        <begin position="130"/>
        <end position="150"/>
    </location>
</feature>
<feature type="transmembrane region" description="Helical" evidence="5">
    <location>
        <begin position="360"/>
        <end position="379"/>
    </location>
</feature>
<evidence type="ECO:0000256" key="4">
    <source>
        <dbReference type="ARBA" id="ARBA00023136"/>
    </source>
</evidence>
<feature type="transmembrane region" description="Helical" evidence="5">
    <location>
        <begin position="416"/>
        <end position="441"/>
    </location>
</feature>
<feature type="transmembrane region" description="Helical" evidence="5">
    <location>
        <begin position="453"/>
        <end position="472"/>
    </location>
</feature>
<dbReference type="InterPro" id="IPR036259">
    <property type="entry name" value="MFS_trans_sf"/>
</dbReference>
<protein>
    <recommendedName>
        <fullName evidence="6">Major facilitator superfamily (MFS) profile domain-containing protein</fullName>
    </recommendedName>
</protein>
<feature type="transmembrane region" description="Helical" evidence="5">
    <location>
        <begin position="322"/>
        <end position="340"/>
    </location>
</feature>
<keyword evidence="8" id="KW-1185">Reference proteome</keyword>
<keyword evidence="2 5" id="KW-0812">Transmembrane</keyword>
<accession>A0ABP0F166</accession>
<sequence length="600" mass="65618">MPSEDVILKSGNDDKVEVEIVKPPPGVGTWISARYGLGYLAFFGFVNVYALRVNLSVAILSMVNSSYLVPTNHANVSDVCPASPNQANHTGGEFNWDSNQRSLVLGAFFYGYVLTQLPGGYLASRFGGKLLLGGGVLCTSLLTLLTPIAARTSFAFLIVVRILEGIGEGVTFPAMHAIWGAWAPAMERTRLTALTYAGLHLGTVIAQPISGILCASNVMGGWPSAFYIFGIIGVIWCVIWFLLAQNYPSQCKWISKEELSYIESHVERAKSFKVPWKEIAMSKPLWAISVAHFCNNWGFYTLLTCLPTYLKDVLRFDITQDGFIAALPYLMSWISCNLAGIIADKIRAKAWLTTTLTRKVFNTVAFVFPAGFLLGAGYVGCNRVLAVTFICLATLFSAFSFAGFNPNHIDLSPRFAGILMGITNTWGNIPGFVSPLVVGAFTENNPSQHQWLYVFYIAAAVYVFGAIFYIVFASGVEQEWNRIPSEDDEEEMIDSSDDEPEVKIVKPPPAVGTWISAARYGLGYLASLGFVNVYALRVNLSVAILSMVNSSYLVPTNQANISDVCPASPNQANHTGGEFNWDSNQRSLVLGAFFYGYIVT</sequence>
<feature type="transmembrane region" description="Helical" evidence="5">
    <location>
        <begin position="385"/>
        <end position="404"/>
    </location>
</feature>
<dbReference type="SUPFAM" id="SSF103473">
    <property type="entry name" value="MFS general substrate transporter"/>
    <property type="match status" value="1"/>
</dbReference>
<evidence type="ECO:0000256" key="3">
    <source>
        <dbReference type="ARBA" id="ARBA00022989"/>
    </source>
</evidence>
<dbReference type="InterPro" id="IPR050382">
    <property type="entry name" value="MFS_Na/Anion_cotransporter"/>
</dbReference>
<feature type="transmembrane region" description="Helical" evidence="5">
    <location>
        <begin position="103"/>
        <end position="123"/>
    </location>
</feature>
<feature type="transmembrane region" description="Helical" evidence="5">
    <location>
        <begin position="194"/>
        <end position="219"/>
    </location>
</feature>
<dbReference type="CDD" id="cd17318">
    <property type="entry name" value="MFS_SLC17"/>
    <property type="match status" value="1"/>
</dbReference>
<gene>
    <name evidence="7" type="ORF">CVLEPA_LOCUS3249</name>
</gene>
<reference evidence="7 8" key="1">
    <citation type="submission" date="2024-02" db="EMBL/GenBank/DDBJ databases">
        <authorList>
            <person name="Daric V."/>
            <person name="Darras S."/>
        </authorList>
    </citation>
    <scope>NUCLEOTIDE SEQUENCE [LARGE SCALE GENOMIC DNA]</scope>
</reference>
<dbReference type="PANTHER" id="PTHR11662">
    <property type="entry name" value="SOLUTE CARRIER FAMILY 17"/>
    <property type="match status" value="1"/>
</dbReference>
<evidence type="ECO:0000256" key="1">
    <source>
        <dbReference type="ARBA" id="ARBA00004141"/>
    </source>
</evidence>
<feature type="domain" description="Major facilitator superfamily (MFS) profile" evidence="6">
    <location>
        <begin position="36"/>
        <end position="477"/>
    </location>
</feature>
<dbReference type="PANTHER" id="PTHR11662:SF399">
    <property type="entry name" value="FI19708P1-RELATED"/>
    <property type="match status" value="1"/>
</dbReference>
<dbReference type="InterPro" id="IPR011701">
    <property type="entry name" value="MFS"/>
</dbReference>
<dbReference type="Pfam" id="PF07690">
    <property type="entry name" value="MFS_1"/>
    <property type="match status" value="1"/>
</dbReference>
<feature type="transmembrane region" description="Helical" evidence="5">
    <location>
        <begin position="285"/>
        <end position="310"/>
    </location>
</feature>
<feature type="transmembrane region" description="Helical" evidence="5">
    <location>
        <begin position="39"/>
        <end position="63"/>
    </location>
</feature>
<dbReference type="Proteomes" id="UP001642483">
    <property type="component" value="Unassembled WGS sequence"/>
</dbReference>
<dbReference type="InterPro" id="IPR020846">
    <property type="entry name" value="MFS_dom"/>
</dbReference>
<evidence type="ECO:0000259" key="6">
    <source>
        <dbReference type="PROSITE" id="PS50850"/>
    </source>
</evidence>
<comment type="caution">
    <text evidence="7">The sequence shown here is derived from an EMBL/GenBank/DDBJ whole genome shotgun (WGS) entry which is preliminary data.</text>
</comment>
<keyword evidence="3 5" id="KW-1133">Transmembrane helix</keyword>
<dbReference type="PROSITE" id="PS50850">
    <property type="entry name" value="MFS"/>
    <property type="match status" value="1"/>
</dbReference>
<evidence type="ECO:0000313" key="7">
    <source>
        <dbReference type="EMBL" id="CAK8673451.1"/>
    </source>
</evidence>
<dbReference type="Gene3D" id="1.20.1250.20">
    <property type="entry name" value="MFS general substrate transporter like domains"/>
    <property type="match status" value="2"/>
</dbReference>
<evidence type="ECO:0000313" key="8">
    <source>
        <dbReference type="Proteomes" id="UP001642483"/>
    </source>
</evidence>
<keyword evidence="4 5" id="KW-0472">Membrane</keyword>
<feature type="transmembrane region" description="Helical" evidence="5">
    <location>
        <begin position="156"/>
        <end position="182"/>
    </location>
</feature>
<organism evidence="7 8">
    <name type="scientific">Clavelina lepadiformis</name>
    <name type="common">Light-bulb sea squirt</name>
    <name type="synonym">Ascidia lepadiformis</name>
    <dbReference type="NCBI Taxonomy" id="159417"/>
    <lineage>
        <taxon>Eukaryota</taxon>
        <taxon>Metazoa</taxon>
        <taxon>Chordata</taxon>
        <taxon>Tunicata</taxon>
        <taxon>Ascidiacea</taxon>
        <taxon>Aplousobranchia</taxon>
        <taxon>Clavelinidae</taxon>
        <taxon>Clavelina</taxon>
    </lineage>
</organism>
<dbReference type="EMBL" id="CAWYQH010000002">
    <property type="protein sequence ID" value="CAK8673451.1"/>
    <property type="molecule type" value="Genomic_DNA"/>
</dbReference>
<name>A0ABP0F166_CLALP</name>
<feature type="transmembrane region" description="Helical" evidence="5">
    <location>
        <begin position="225"/>
        <end position="243"/>
    </location>
</feature>
<comment type="subcellular location">
    <subcellularLocation>
        <location evidence="1">Membrane</location>
        <topology evidence="1">Multi-pass membrane protein</topology>
    </subcellularLocation>
</comment>
<evidence type="ECO:0000256" key="2">
    <source>
        <dbReference type="ARBA" id="ARBA00022692"/>
    </source>
</evidence>
<proteinExistence type="predicted"/>